<dbReference type="InterPro" id="IPR001878">
    <property type="entry name" value="Znf_CCHC"/>
</dbReference>
<feature type="compositionally biased region" description="Basic residues" evidence="2">
    <location>
        <begin position="221"/>
        <end position="237"/>
    </location>
</feature>
<accession>A0A5N6NJJ4</accession>
<dbReference type="PANTHER" id="PTHR35317">
    <property type="entry name" value="OS04G0629600 PROTEIN"/>
    <property type="match status" value="1"/>
</dbReference>
<feature type="region of interest" description="Disordered" evidence="2">
    <location>
        <begin position="199"/>
        <end position="240"/>
    </location>
</feature>
<dbReference type="Proteomes" id="UP000326396">
    <property type="component" value="Linkage Group LG19"/>
</dbReference>
<sequence>MSNEKLKIPVFDGHYDHWKEMMENLLRAKQLWNLIDPGIIEPVVGIAQSEAQRKTLAELRTKDLQVKHYLYQAIDRVTFEQILDRSTAKSVWDSMKQRYEGNARVKKSMLQKLRRDFEVLEMKTNETIPEYFGRVLMVANQMRSNGEIMTDLKIVEKILRTLTEKYMYVVVSIEESKDIERMSIDELQSTLLVHEQKFKKPEKEEEHALRVEHADTSGGRGRGRGRGSPRGRGRGRGRSSFNKETVECYSCHKLGHFAYECPNSKEANYAGFDEEDEIMLMAQTEEEAGQ</sequence>
<proteinExistence type="predicted"/>
<name>A0A5N6NJJ4_9ASTR</name>
<keyword evidence="5" id="KW-1185">Reference proteome</keyword>
<comment type="caution">
    <text evidence="4">The sequence shown here is derived from an EMBL/GenBank/DDBJ whole genome shotgun (WGS) entry which is preliminary data.</text>
</comment>
<dbReference type="PROSITE" id="PS50158">
    <property type="entry name" value="ZF_CCHC"/>
    <property type="match status" value="1"/>
</dbReference>
<evidence type="ECO:0000313" key="4">
    <source>
        <dbReference type="EMBL" id="KAD4889104.1"/>
    </source>
</evidence>
<evidence type="ECO:0000259" key="3">
    <source>
        <dbReference type="PROSITE" id="PS50158"/>
    </source>
</evidence>
<evidence type="ECO:0000313" key="5">
    <source>
        <dbReference type="Proteomes" id="UP000326396"/>
    </source>
</evidence>
<dbReference type="GO" id="GO:0003676">
    <property type="term" value="F:nucleic acid binding"/>
    <property type="evidence" value="ECO:0007669"/>
    <property type="project" value="InterPro"/>
</dbReference>
<gene>
    <name evidence="4" type="ORF">E3N88_21177</name>
</gene>
<dbReference type="InterPro" id="IPR036875">
    <property type="entry name" value="Znf_CCHC_sf"/>
</dbReference>
<evidence type="ECO:0000256" key="1">
    <source>
        <dbReference type="PROSITE-ProRule" id="PRU00047"/>
    </source>
</evidence>
<dbReference type="Gene3D" id="4.10.60.10">
    <property type="entry name" value="Zinc finger, CCHC-type"/>
    <property type="match status" value="1"/>
</dbReference>
<dbReference type="OrthoDB" id="2013098at2759"/>
<dbReference type="PANTHER" id="PTHR35317:SF27">
    <property type="entry name" value="RETROVIRUS-RELATED POL POLYPROTEIN FROM TRANSPOSON TNT 1-94"/>
    <property type="match status" value="1"/>
</dbReference>
<dbReference type="SMART" id="SM00343">
    <property type="entry name" value="ZnF_C2HC"/>
    <property type="match status" value="1"/>
</dbReference>
<evidence type="ECO:0000256" key="2">
    <source>
        <dbReference type="SAM" id="MobiDB-lite"/>
    </source>
</evidence>
<feature type="compositionally biased region" description="Basic and acidic residues" evidence="2">
    <location>
        <begin position="199"/>
        <end position="215"/>
    </location>
</feature>
<protein>
    <recommendedName>
        <fullName evidence="3">CCHC-type domain-containing protein</fullName>
    </recommendedName>
</protein>
<dbReference type="AlphaFoldDB" id="A0A5N6NJJ4"/>
<organism evidence="4 5">
    <name type="scientific">Mikania micrantha</name>
    <name type="common">bitter vine</name>
    <dbReference type="NCBI Taxonomy" id="192012"/>
    <lineage>
        <taxon>Eukaryota</taxon>
        <taxon>Viridiplantae</taxon>
        <taxon>Streptophyta</taxon>
        <taxon>Embryophyta</taxon>
        <taxon>Tracheophyta</taxon>
        <taxon>Spermatophyta</taxon>
        <taxon>Magnoliopsida</taxon>
        <taxon>eudicotyledons</taxon>
        <taxon>Gunneridae</taxon>
        <taxon>Pentapetalae</taxon>
        <taxon>asterids</taxon>
        <taxon>campanulids</taxon>
        <taxon>Asterales</taxon>
        <taxon>Asteraceae</taxon>
        <taxon>Asteroideae</taxon>
        <taxon>Heliantheae alliance</taxon>
        <taxon>Eupatorieae</taxon>
        <taxon>Mikania</taxon>
    </lineage>
</organism>
<dbReference type="EMBL" id="SZYD01000011">
    <property type="protein sequence ID" value="KAD4889104.1"/>
    <property type="molecule type" value="Genomic_DNA"/>
</dbReference>
<keyword evidence="1" id="KW-0479">Metal-binding</keyword>
<keyword evidence="1" id="KW-0862">Zinc</keyword>
<dbReference type="Pfam" id="PF00098">
    <property type="entry name" value="zf-CCHC"/>
    <property type="match status" value="1"/>
</dbReference>
<dbReference type="GO" id="GO:0008270">
    <property type="term" value="F:zinc ion binding"/>
    <property type="evidence" value="ECO:0007669"/>
    <property type="project" value="UniProtKB-KW"/>
</dbReference>
<reference evidence="4 5" key="1">
    <citation type="submission" date="2019-05" db="EMBL/GenBank/DDBJ databases">
        <title>Mikania micrantha, genome provides insights into the molecular mechanism of rapid growth.</title>
        <authorList>
            <person name="Liu B."/>
        </authorList>
    </citation>
    <scope>NUCLEOTIDE SEQUENCE [LARGE SCALE GENOMIC DNA]</scope>
    <source>
        <strain evidence="4">NLD-2019</strain>
        <tissue evidence="4">Leaf</tissue>
    </source>
</reference>
<feature type="domain" description="CCHC-type" evidence="3">
    <location>
        <begin position="248"/>
        <end position="263"/>
    </location>
</feature>
<keyword evidence="1" id="KW-0863">Zinc-finger</keyword>
<dbReference type="Pfam" id="PF14223">
    <property type="entry name" value="Retrotran_gag_2"/>
    <property type="match status" value="1"/>
</dbReference>
<dbReference type="SUPFAM" id="SSF57756">
    <property type="entry name" value="Retrovirus zinc finger-like domains"/>
    <property type="match status" value="1"/>
</dbReference>